<feature type="compositionally biased region" description="Polar residues" evidence="1">
    <location>
        <begin position="148"/>
        <end position="164"/>
    </location>
</feature>
<dbReference type="Proteomes" id="UP000784294">
    <property type="component" value="Unassembled WGS sequence"/>
</dbReference>
<feature type="compositionally biased region" description="Low complexity" evidence="1">
    <location>
        <begin position="77"/>
        <end position="87"/>
    </location>
</feature>
<organism evidence="2 3">
    <name type="scientific">Protopolystoma xenopodis</name>
    <dbReference type="NCBI Taxonomy" id="117903"/>
    <lineage>
        <taxon>Eukaryota</taxon>
        <taxon>Metazoa</taxon>
        <taxon>Spiralia</taxon>
        <taxon>Lophotrochozoa</taxon>
        <taxon>Platyhelminthes</taxon>
        <taxon>Monogenea</taxon>
        <taxon>Polyopisthocotylea</taxon>
        <taxon>Polystomatidea</taxon>
        <taxon>Polystomatidae</taxon>
        <taxon>Protopolystoma</taxon>
    </lineage>
</organism>
<sequence>MIPSNPDYQKLRPNETSLLNAADRNVPEQEPVGQPSESGCDSILGPILNEIPRPKRSSPVKLTTTLASLPSSPPFSLPAQTSSIPLIPLTPSPHAPLPPPPSPPPPPPLPPPPPPPPPPPSSVAAPYLLPHSNLHPPPPPPRPIHVSATGSPPLTRFPSNSQIPSLEAAGVEFSISTRSPESSPPLPVSMTSPVLPLAYSSPDSSVPAHQVSDLGIEPRNNETASDFFSGTSTFRRRKPQALVADLSSAQPCVSMQFSEGEIQSGVNIVSTMQQQFHPKQSQPDPPSFTPSLHRRCIGQIIGRDCLISTSDGGYGDIYNYLKMEKCPVSQLYSHPPTPQVPHLSENSGPINATIRSAQLNSHPRQHNETVPLVTAVIPPRRSSSVSRELLGSTTYHPQNQQQNNQQSRLPNQHRQQNRNNQHEQSQHSSSNSYAEHFTVCPGQLSFTDLQSNCMPNNSIHSTRVTQGMSHSQAKLGRKFGGVKLLPDAASNELAATAAAIRTSTGGGVGNSLIRSGPGARDGVLAWRQMSCEPPDRRMPEGELTEFIG</sequence>
<feature type="region of interest" description="Disordered" evidence="1">
    <location>
        <begin position="360"/>
        <end position="433"/>
    </location>
</feature>
<keyword evidence="3" id="KW-1185">Reference proteome</keyword>
<proteinExistence type="predicted"/>
<name>A0A448WCY0_9PLAT</name>
<feature type="compositionally biased region" description="Low complexity" evidence="1">
    <location>
        <begin position="398"/>
        <end position="419"/>
    </location>
</feature>
<evidence type="ECO:0000313" key="3">
    <source>
        <dbReference type="Proteomes" id="UP000784294"/>
    </source>
</evidence>
<accession>A0A448WCY0</accession>
<reference evidence="2" key="1">
    <citation type="submission" date="2018-11" db="EMBL/GenBank/DDBJ databases">
        <authorList>
            <consortium name="Pathogen Informatics"/>
        </authorList>
    </citation>
    <scope>NUCLEOTIDE SEQUENCE</scope>
</reference>
<feature type="region of interest" description="Disordered" evidence="1">
    <location>
        <begin position="1"/>
        <end position="165"/>
    </location>
</feature>
<protein>
    <submittedName>
        <fullName evidence="2">Uncharacterized protein</fullName>
    </submittedName>
</protein>
<dbReference type="AlphaFoldDB" id="A0A448WCY0"/>
<dbReference type="EMBL" id="CAAALY010004565">
    <property type="protein sequence ID" value="VEL08710.1"/>
    <property type="molecule type" value="Genomic_DNA"/>
</dbReference>
<evidence type="ECO:0000313" key="2">
    <source>
        <dbReference type="EMBL" id="VEL08710.1"/>
    </source>
</evidence>
<evidence type="ECO:0000256" key="1">
    <source>
        <dbReference type="SAM" id="MobiDB-lite"/>
    </source>
</evidence>
<feature type="compositionally biased region" description="Pro residues" evidence="1">
    <location>
        <begin position="88"/>
        <end position="121"/>
    </location>
</feature>
<gene>
    <name evidence="2" type="ORF">PXEA_LOCUS2150</name>
</gene>
<feature type="compositionally biased region" description="Low complexity" evidence="1">
    <location>
        <begin position="122"/>
        <end position="134"/>
    </location>
</feature>
<dbReference type="PRINTS" id="PR01217">
    <property type="entry name" value="PRICHEXTENSN"/>
</dbReference>
<comment type="caution">
    <text evidence="2">The sequence shown here is derived from an EMBL/GenBank/DDBJ whole genome shotgun (WGS) entry which is preliminary data.</text>
</comment>